<comment type="caution">
    <text evidence="5">Lacks conserved residue(s) required for the propagation of feature annotation.</text>
</comment>
<keyword evidence="3" id="KW-0804">Transcription</keyword>
<evidence type="ECO:0000256" key="2">
    <source>
        <dbReference type="ARBA" id="ARBA00023015"/>
    </source>
</evidence>
<dbReference type="AlphaFoldDB" id="A0AAN7DYG4"/>
<organism evidence="6 7">
    <name type="scientific">Quercus rubra</name>
    <name type="common">Northern red oak</name>
    <name type="synonym">Quercus borealis</name>
    <dbReference type="NCBI Taxonomy" id="3512"/>
    <lineage>
        <taxon>Eukaryota</taxon>
        <taxon>Viridiplantae</taxon>
        <taxon>Streptophyta</taxon>
        <taxon>Embryophyta</taxon>
        <taxon>Tracheophyta</taxon>
        <taxon>Spermatophyta</taxon>
        <taxon>Magnoliopsida</taxon>
        <taxon>eudicotyledons</taxon>
        <taxon>Gunneridae</taxon>
        <taxon>Pentapetalae</taxon>
        <taxon>rosids</taxon>
        <taxon>fabids</taxon>
        <taxon>Fagales</taxon>
        <taxon>Fagaceae</taxon>
        <taxon>Quercus</taxon>
    </lineage>
</organism>
<evidence type="ECO:0000256" key="3">
    <source>
        <dbReference type="ARBA" id="ARBA00023163"/>
    </source>
</evidence>
<keyword evidence="2" id="KW-0805">Transcription regulation</keyword>
<comment type="similarity">
    <text evidence="5">Belongs to the GRAS family.</text>
</comment>
<evidence type="ECO:0000256" key="1">
    <source>
        <dbReference type="ARBA" id="ARBA00004123"/>
    </source>
</evidence>
<evidence type="ECO:0000256" key="5">
    <source>
        <dbReference type="PROSITE-ProRule" id="PRU01191"/>
    </source>
</evidence>
<dbReference type="PROSITE" id="PS50985">
    <property type="entry name" value="GRAS"/>
    <property type="match status" value="1"/>
</dbReference>
<keyword evidence="4" id="KW-0539">Nucleus</keyword>
<comment type="subcellular location">
    <subcellularLocation>
        <location evidence="1">Nucleus</location>
    </subcellularLocation>
</comment>
<dbReference type="GO" id="GO:0005634">
    <property type="term" value="C:nucleus"/>
    <property type="evidence" value="ECO:0007669"/>
    <property type="project" value="UniProtKB-SubCell"/>
</dbReference>
<name>A0AAN7DYG4_QUERU</name>
<keyword evidence="7" id="KW-1185">Reference proteome</keyword>
<gene>
    <name evidence="6" type="ORF">RGQ29_007860</name>
</gene>
<evidence type="ECO:0000256" key="4">
    <source>
        <dbReference type="ARBA" id="ARBA00023242"/>
    </source>
</evidence>
<dbReference type="InterPro" id="IPR005202">
    <property type="entry name" value="TF_GRAS"/>
</dbReference>
<dbReference type="SMR" id="A0AAN7DYG4"/>
<sequence length="553" mass="63682">MANSFFTFTPFDFNEVKGSYSPIEDFEMEEAMFKQRQDQYLFGIELGEANPIISNEYVFQQEQTAKKGIQFTLSISPPTQHQQPKSNDLTLDEFHFNTFFPTQSIHESTRLTHIPTKDSEIPKHIKQIPRPYSLASLELLSNYRLGFKKLKGEKLNETSTVTKVGSYKLSTEEIMRVAGERYEETRDVELAHLLLAAAEIVGYQQYERASKLLLRCEWISSARPNPAQRVVFHFAEFWQLDLATGLSHEFKPRANDLASLELLSCSEQLVRRFSFWHAWHVCINLAACSREPPARSSHKSLCGAHWTVLMKALVERKDCPIELLTITAVVFTSKKYGDIDETRKRLLSVAESLNLPFSFKLVLLSDMKDIQELFEIEDYEAVIVYAPYILWTMISRPDCLDSLMRVVRNLSPDIMVVVDVEANQNSPLFVNRFIEALFYHSAYYDCLETCMSRNDDKDRMAMEKLLSDGIRNILAEEGGARKVRSVKMDVWRAFFARFRMAEIGLSESCLEQACLVVKRFACWSSFTLDKNEKCLIVGWKGTPIQSLSILKFL</sequence>
<dbReference type="PANTHER" id="PTHR31636">
    <property type="entry name" value="OSJNBA0084A10.13 PROTEIN-RELATED"/>
    <property type="match status" value="1"/>
</dbReference>
<evidence type="ECO:0000313" key="6">
    <source>
        <dbReference type="EMBL" id="KAK4558279.1"/>
    </source>
</evidence>
<reference evidence="6 7" key="1">
    <citation type="journal article" date="2023" name="G3 (Bethesda)">
        <title>A haplotype-resolved chromosome-scale genome for Quercus rubra L. provides insights into the genetics of adaptive traits for red oak species.</title>
        <authorList>
            <person name="Kapoor B."/>
            <person name="Jenkins J."/>
            <person name="Schmutz J."/>
            <person name="Zhebentyayeva T."/>
            <person name="Kuelheim C."/>
            <person name="Coggeshall M."/>
            <person name="Heim C."/>
            <person name="Lasky J.R."/>
            <person name="Leites L."/>
            <person name="Islam-Faridi N."/>
            <person name="Romero-Severson J."/>
            <person name="DeLeo V.L."/>
            <person name="Lucas S.M."/>
            <person name="Lazic D."/>
            <person name="Gailing O."/>
            <person name="Carlson J."/>
            <person name="Staton M."/>
        </authorList>
    </citation>
    <scope>NUCLEOTIDE SEQUENCE [LARGE SCALE GENOMIC DNA]</scope>
    <source>
        <strain evidence="6">Pseudo-F2</strain>
    </source>
</reference>
<feature type="region of interest" description="SAW" evidence="5">
    <location>
        <begin position="475"/>
        <end position="551"/>
    </location>
</feature>
<protein>
    <submittedName>
        <fullName evidence="6">Uncharacterized protein</fullName>
    </submittedName>
</protein>
<dbReference type="EMBL" id="JAXUIC010000012">
    <property type="protein sequence ID" value="KAK4558279.1"/>
    <property type="molecule type" value="Genomic_DNA"/>
</dbReference>
<accession>A0AAN7DYG4</accession>
<comment type="caution">
    <text evidence="6">The sequence shown here is derived from an EMBL/GenBank/DDBJ whole genome shotgun (WGS) entry which is preliminary data.</text>
</comment>
<dbReference type="Pfam" id="PF03514">
    <property type="entry name" value="GRAS"/>
    <property type="match status" value="1"/>
</dbReference>
<evidence type="ECO:0000313" key="7">
    <source>
        <dbReference type="Proteomes" id="UP001324115"/>
    </source>
</evidence>
<dbReference type="Proteomes" id="UP001324115">
    <property type="component" value="Unassembled WGS sequence"/>
</dbReference>
<proteinExistence type="inferred from homology"/>